<accession>A0AAE1JKW5</accession>
<protein>
    <recommendedName>
        <fullName evidence="3">Protein PHLOEM PROTEIN 2-LIKE A9-like</fullName>
    </recommendedName>
</protein>
<dbReference type="InterPro" id="IPR025886">
    <property type="entry name" value="PP2-like"/>
</dbReference>
<dbReference type="Pfam" id="PF14299">
    <property type="entry name" value="PP2"/>
    <property type="match status" value="1"/>
</dbReference>
<evidence type="ECO:0000313" key="2">
    <source>
        <dbReference type="Proteomes" id="UP001293593"/>
    </source>
</evidence>
<dbReference type="AlphaFoldDB" id="A0AAE1JKW5"/>
<gene>
    <name evidence="1" type="ORF">QN277_019482</name>
</gene>
<proteinExistence type="predicted"/>
<name>A0AAE1JKW5_9FABA</name>
<evidence type="ECO:0000313" key="1">
    <source>
        <dbReference type="EMBL" id="KAK4270706.1"/>
    </source>
</evidence>
<comment type="caution">
    <text evidence="1">The sequence shown here is derived from an EMBL/GenBank/DDBJ whole genome shotgun (WGS) entry which is preliminary data.</text>
</comment>
<evidence type="ECO:0008006" key="3">
    <source>
        <dbReference type="Google" id="ProtNLM"/>
    </source>
</evidence>
<dbReference type="EMBL" id="JAWXYG010000005">
    <property type="protein sequence ID" value="KAK4270706.1"/>
    <property type="molecule type" value="Genomic_DNA"/>
</dbReference>
<dbReference type="Proteomes" id="UP001293593">
    <property type="component" value="Unassembled WGS sequence"/>
</dbReference>
<dbReference type="InterPro" id="IPR052147">
    <property type="entry name" value="PP2-like/Lectin"/>
</dbReference>
<dbReference type="GO" id="GO:0030246">
    <property type="term" value="F:carbohydrate binding"/>
    <property type="evidence" value="ECO:0007669"/>
    <property type="project" value="InterPro"/>
</dbReference>
<dbReference type="PANTHER" id="PTHR48478:SF1">
    <property type="entry name" value="LECTIN-LIKE"/>
    <property type="match status" value="1"/>
</dbReference>
<keyword evidence="2" id="KW-1185">Reference proteome</keyword>
<dbReference type="PANTHER" id="PTHR48478">
    <property type="entry name" value="LECTIN-LIKE"/>
    <property type="match status" value="1"/>
</dbReference>
<organism evidence="1 2">
    <name type="scientific">Acacia crassicarpa</name>
    <name type="common">northern wattle</name>
    <dbReference type="NCBI Taxonomy" id="499986"/>
    <lineage>
        <taxon>Eukaryota</taxon>
        <taxon>Viridiplantae</taxon>
        <taxon>Streptophyta</taxon>
        <taxon>Embryophyta</taxon>
        <taxon>Tracheophyta</taxon>
        <taxon>Spermatophyta</taxon>
        <taxon>Magnoliopsida</taxon>
        <taxon>eudicotyledons</taxon>
        <taxon>Gunneridae</taxon>
        <taxon>Pentapetalae</taxon>
        <taxon>rosids</taxon>
        <taxon>fabids</taxon>
        <taxon>Fabales</taxon>
        <taxon>Fabaceae</taxon>
        <taxon>Caesalpinioideae</taxon>
        <taxon>mimosoid clade</taxon>
        <taxon>Acacieae</taxon>
        <taxon>Acacia</taxon>
    </lineage>
</organism>
<reference evidence="1" key="1">
    <citation type="submission" date="2023-10" db="EMBL/GenBank/DDBJ databases">
        <title>Chromosome-level genome of the transformable northern wattle, Acacia crassicarpa.</title>
        <authorList>
            <person name="Massaro I."/>
            <person name="Sinha N.R."/>
            <person name="Poethig S."/>
            <person name="Leichty A.R."/>
        </authorList>
    </citation>
    <scope>NUCLEOTIDE SEQUENCE</scope>
    <source>
        <strain evidence="1">Acra3RX</strain>
        <tissue evidence="1">Leaf</tissue>
    </source>
</reference>
<sequence>MKKPHHLSEKDSVVQNKDGSRYVIYPRGLNIVWGDDSRYWNLDKSSTEGIATLIQVSWLDVSGVVDVEKGKKYRVTFEVKLKPDAFGWTGSPVLVMAKPGKRGKYVFSEISLTNSQEYQSIPSSDPGQSQVIVDVPLDSTDNKLYFGLYEVWSGKWKGGLQIKKVKIDVID</sequence>